<evidence type="ECO:0000313" key="2">
    <source>
        <dbReference type="Proteomes" id="UP000017640"/>
    </source>
</evidence>
<proteinExistence type="predicted"/>
<organism evidence="1 2">
    <name type="scientific">Spiribacter curvatus</name>
    <dbReference type="NCBI Taxonomy" id="1335757"/>
    <lineage>
        <taxon>Bacteria</taxon>
        <taxon>Pseudomonadati</taxon>
        <taxon>Pseudomonadota</taxon>
        <taxon>Gammaproteobacteria</taxon>
        <taxon>Chromatiales</taxon>
        <taxon>Ectothiorhodospiraceae</taxon>
        <taxon>Spiribacter</taxon>
    </lineage>
</organism>
<protein>
    <recommendedName>
        <fullName evidence="3">Methyltransferase domain-containing protein</fullName>
    </recommendedName>
</protein>
<dbReference type="KEGG" id="spiu:SPICUR_06795"/>
<dbReference type="Proteomes" id="UP000017640">
    <property type="component" value="Chromosome"/>
</dbReference>
<name>U5T7G5_9GAMM</name>
<dbReference type="InterPro" id="IPR029063">
    <property type="entry name" value="SAM-dependent_MTases_sf"/>
</dbReference>
<evidence type="ECO:0008006" key="3">
    <source>
        <dbReference type="Google" id="ProtNLM"/>
    </source>
</evidence>
<dbReference type="eggNOG" id="COG2813">
    <property type="taxonomic scope" value="Bacteria"/>
</dbReference>
<dbReference type="EMBL" id="CP005990">
    <property type="protein sequence ID" value="AGY92323.1"/>
    <property type="molecule type" value="Genomic_DNA"/>
</dbReference>
<dbReference type="RefSeq" id="WP_023367376.1">
    <property type="nucleotide sequence ID" value="NC_022664.1"/>
</dbReference>
<dbReference type="OrthoDB" id="7273451at2"/>
<reference evidence="1 2" key="1">
    <citation type="journal article" date="2013" name="BMC Genomics">
        <title>Genomes of "Spiribacter", a streamlined, successful halophilic bacterium.</title>
        <authorList>
            <person name="Lopez-Perez M."/>
            <person name="Ghai R."/>
            <person name="Leon M.J."/>
            <person name="Rodriguez-Olmos A."/>
            <person name="Copa-Patino J.L."/>
            <person name="Soliveri J."/>
            <person name="Sanchez-Porro C."/>
            <person name="Ventosa A."/>
            <person name="Rodriguez-Valera F."/>
        </authorList>
    </citation>
    <scope>NUCLEOTIDE SEQUENCE [LARGE SCALE GENOMIC DNA]</scope>
    <source>
        <strain evidence="1 2">UAH-SP71</strain>
    </source>
</reference>
<dbReference type="STRING" id="1335757.SPICUR_06795"/>
<dbReference type="PATRIC" id="fig|1335757.3.peg.1329"/>
<gene>
    <name evidence="1" type="ORF">SPICUR_06795</name>
</gene>
<keyword evidence="2" id="KW-1185">Reference proteome</keyword>
<dbReference type="Gene3D" id="3.40.50.150">
    <property type="entry name" value="Vaccinia Virus protein VP39"/>
    <property type="match status" value="1"/>
</dbReference>
<accession>U5T7G5</accession>
<dbReference type="AlphaFoldDB" id="U5T7G5"/>
<dbReference type="HOGENOM" id="CLU_047561_0_0_6"/>
<evidence type="ECO:0000313" key="1">
    <source>
        <dbReference type="EMBL" id="AGY92323.1"/>
    </source>
</evidence>
<dbReference type="SUPFAM" id="SSF53335">
    <property type="entry name" value="S-adenosyl-L-methionine-dependent methyltransferases"/>
    <property type="match status" value="1"/>
</dbReference>
<sequence>MRLPPPAPEPADHAARADDLAEILAAFLPTDRSVTIADLGAGAGSNLRYLAPRLPQRQQWTLIDHDTELLERAVAAAPTDASASDTRVLARAHPAELAGFPDCLPETPDLLTASALLDLVSEDWMRRVVDICCQRRIPALFALSVDARLSLAPAVSGDQLVEAAVLTHQRGSKDMGPALGPDASALAARLFAERGAQVDCRRSDWRLGPEEASLQRLLIEGWHQAARVQRPDATETIDHWLNERLRLLERSDIRVGHQDLLAIPCRD</sequence>